<dbReference type="InterPro" id="IPR011335">
    <property type="entry name" value="Restrct_endonuc-II-like"/>
</dbReference>
<dbReference type="AlphaFoldDB" id="A0A5Q3QLF9"/>
<comment type="similarity">
    <text evidence="1 2">Belongs to the UPF0102 family.</text>
</comment>
<dbReference type="NCBIfam" id="TIGR00252">
    <property type="entry name" value="YraN family protein"/>
    <property type="match status" value="1"/>
</dbReference>
<evidence type="ECO:0000313" key="3">
    <source>
        <dbReference type="EMBL" id="QGK72365.1"/>
    </source>
</evidence>
<dbReference type="NCBIfam" id="NF009150">
    <property type="entry name" value="PRK12497.1-3"/>
    <property type="match status" value="1"/>
</dbReference>
<dbReference type="Proteomes" id="UP000371041">
    <property type="component" value="Chromosome"/>
</dbReference>
<dbReference type="InterPro" id="IPR003509">
    <property type="entry name" value="UPF0102_YraN-like"/>
</dbReference>
<accession>A0A5Q3QLF9</accession>
<dbReference type="Gene3D" id="3.40.1350.10">
    <property type="match status" value="1"/>
</dbReference>
<protein>
    <recommendedName>
        <fullName evidence="2">UPF0102 protein GIY23_17235</fullName>
    </recommendedName>
</protein>
<gene>
    <name evidence="3" type="ORF">GIY23_17235</name>
</gene>
<dbReference type="KEGG" id="sace:GIY23_17235"/>
<dbReference type="PANTHER" id="PTHR34039">
    <property type="entry name" value="UPF0102 PROTEIN YRAN"/>
    <property type="match status" value="1"/>
</dbReference>
<dbReference type="EMBL" id="CP045929">
    <property type="protein sequence ID" value="QGK72365.1"/>
    <property type="molecule type" value="Genomic_DNA"/>
</dbReference>
<organism evidence="3 4">
    <name type="scientific">Allosaccharopolyspora coralli</name>
    <dbReference type="NCBI Taxonomy" id="2665642"/>
    <lineage>
        <taxon>Bacteria</taxon>
        <taxon>Bacillati</taxon>
        <taxon>Actinomycetota</taxon>
        <taxon>Actinomycetes</taxon>
        <taxon>Pseudonocardiales</taxon>
        <taxon>Pseudonocardiaceae</taxon>
        <taxon>Allosaccharopolyspora</taxon>
    </lineage>
</organism>
<dbReference type="PANTHER" id="PTHR34039:SF1">
    <property type="entry name" value="UPF0102 PROTEIN YRAN"/>
    <property type="match status" value="1"/>
</dbReference>
<dbReference type="SUPFAM" id="SSF52980">
    <property type="entry name" value="Restriction endonuclease-like"/>
    <property type="match status" value="1"/>
</dbReference>
<evidence type="ECO:0000313" key="4">
    <source>
        <dbReference type="Proteomes" id="UP000371041"/>
    </source>
</evidence>
<reference evidence="4" key="1">
    <citation type="submission" date="2019-11" db="EMBL/GenBank/DDBJ databases">
        <title>The complete genome sequence of Saccharopolyspora sp. E2A.</title>
        <authorList>
            <person name="Zhang G."/>
        </authorList>
    </citation>
    <scope>NUCLEOTIDE SEQUENCE [LARGE SCALE GENOMIC DNA]</scope>
    <source>
        <strain evidence="4">E2A</strain>
    </source>
</reference>
<dbReference type="NCBIfam" id="NF009154">
    <property type="entry name" value="PRK12497.3-3"/>
    <property type="match status" value="1"/>
</dbReference>
<evidence type="ECO:0000256" key="2">
    <source>
        <dbReference type="HAMAP-Rule" id="MF_00048"/>
    </source>
</evidence>
<dbReference type="CDD" id="cd20736">
    <property type="entry name" value="PoNe_Nuclease"/>
    <property type="match status" value="1"/>
</dbReference>
<dbReference type="HAMAP" id="MF_00048">
    <property type="entry name" value="UPF0102"/>
    <property type="match status" value="1"/>
</dbReference>
<dbReference type="Pfam" id="PF02021">
    <property type="entry name" value="UPF0102"/>
    <property type="match status" value="1"/>
</dbReference>
<name>A0A5Q3QLF9_9PSEU</name>
<keyword evidence="4" id="KW-1185">Reference proteome</keyword>
<sequence length="127" mass="13992">MPGELLDDDTSGRHALGREAERLVAEHLERLGLVVLCRNWRCPLGEIDIVATDGDVLAFCEVKARAGNDYGSPVHAVDSAKQQRLRALAKEWLGRYQLTGVRVRFDVASVLWPPNGAARLELVEGAF</sequence>
<dbReference type="GO" id="GO:0003676">
    <property type="term" value="F:nucleic acid binding"/>
    <property type="evidence" value="ECO:0007669"/>
    <property type="project" value="InterPro"/>
</dbReference>
<proteinExistence type="inferred from homology"/>
<dbReference type="InterPro" id="IPR011856">
    <property type="entry name" value="tRNA_endonuc-like_dom_sf"/>
</dbReference>
<evidence type="ECO:0000256" key="1">
    <source>
        <dbReference type="ARBA" id="ARBA00006738"/>
    </source>
</evidence>